<proteinExistence type="predicted"/>
<accession>A0A6B3LQ52</accession>
<protein>
    <submittedName>
        <fullName evidence="1">Uncharacterized protein</fullName>
    </submittedName>
</protein>
<sequence length="141" mass="16432">MIFVQQMPRMHEVSLKFEVKHRPFPYLRKKVKKVVLELKVPGRWNELTKEQLLEIIKIQLNYKPDHLQKLLLLKVLLGVPMPLLLLFTDAQKIGLYPTLRFLNCLGLTRQLFPTLRACAKRCTLRWSASATSMTCLPSGVY</sequence>
<name>A0A6B3LQ52_9BACT</name>
<organism evidence="1 2">
    <name type="scientific">Pontibacter burrus</name>
    <dbReference type="NCBI Taxonomy" id="2704466"/>
    <lineage>
        <taxon>Bacteria</taxon>
        <taxon>Pseudomonadati</taxon>
        <taxon>Bacteroidota</taxon>
        <taxon>Cytophagia</taxon>
        <taxon>Cytophagales</taxon>
        <taxon>Hymenobacteraceae</taxon>
        <taxon>Pontibacter</taxon>
    </lineage>
</organism>
<reference evidence="1 2" key="1">
    <citation type="submission" date="2020-02" db="EMBL/GenBank/DDBJ databases">
        <authorList>
            <person name="Kim M.K."/>
        </authorList>
    </citation>
    <scope>NUCLEOTIDE SEQUENCE [LARGE SCALE GENOMIC DNA]</scope>
    <source>
        <strain evidence="1 2">BT327</strain>
    </source>
</reference>
<dbReference type="Proteomes" id="UP000474777">
    <property type="component" value="Unassembled WGS sequence"/>
</dbReference>
<gene>
    <name evidence="1" type="ORF">GXP69_05830</name>
</gene>
<evidence type="ECO:0000313" key="1">
    <source>
        <dbReference type="EMBL" id="NEM97205.1"/>
    </source>
</evidence>
<dbReference type="RefSeq" id="WP_163913381.1">
    <property type="nucleotide sequence ID" value="NZ_JAAGWD010000002.1"/>
</dbReference>
<dbReference type="AlphaFoldDB" id="A0A6B3LQ52"/>
<comment type="caution">
    <text evidence="1">The sequence shown here is derived from an EMBL/GenBank/DDBJ whole genome shotgun (WGS) entry which is preliminary data.</text>
</comment>
<evidence type="ECO:0000313" key="2">
    <source>
        <dbReference type="Proteomes" id="UP000474777"/>
    </source>
</evidence>
<keyword evidence="2" id="KW-1185">Reference proteome</keyword>
<dbReference type="EMBL" id="JAAGWD010000002">
    <property type="protein sequence ID" value="NEM97205.1"/>
    <property type="molecule type" value="Genomic_DNA"/>
</dbReference>